<dbReference type="FunFam" id="3.30.565.10:FF:000010">
    <property type="entry name" value="Sensor histidine kinase RcsC"/>
    <property type="match status" value="1"/>
</dbReference>
<dbReference type="InterPro" id="IPR003661">
    <property type="entry name" value="HisK_dim/P_dom"/>
</dbReference>
<sequence length="535" mass="60289">MENNSLSIHNIEDAADHMLFLLKHMLNVNTIIISINAGLSEPIHKFYNRYKEFAQGDEGLSLLENIGALILLNNNKTLRVSNINDHDTSEELEYIRTKGVHSFIGIPLVFEDGRSYGTICVMDQAAGEYGEEDVKMLYALAIFLTYLIELEQKSDSAERRIQTKNDLFSMLSHELRTPMNGIVGMTDLMLTTEMNEQQKYYMEIINESNSRLLEFLNDMLEFSKMEAGELSVEEEPFDLISTLEETVYLFSTKALEKNLEVVLNTDSEVPLYVVGDAMKVRQIIMNLLNNAVKFTHEGEIFVELKLLPARDDEQVCVKIAIQDTGIGIEEEKLNLLFNKYTQVHDENTIHHYGGTGLGLAICKHLAELMGGHIQALSKKGEGSTFEITLFLNKYSNLPSIPFETEVLAGKNILVIDDNLTSLQVISSMLEDWGVHVASTQNPTQVFQWISDGLDFDLILIDKDIGGLNAITMAEQISKLTTHKKLSLFLLAPIGTNLDDETKSLFESIIIKPIRKLHLLNTILSLPNHNKSTDEL</sequence>
<dbReference type="EC" id="2.7.13.3" evidence="3"/>
<dbReference type="InterPro" id="IPR036097">
    <property type="entry name" value="HisK_dim/P_sf"/>
</dbReference>
<dbReference type="SUPFAM" id="SSF55781">
    <property type="entry name" value="GAF domain-like"/>
    <property type="match status" value="1"/>
</dbReference>
<dbReference type="eggNOG" id="COG2205">
    <property type="taxonomic scope" value="Bacteria"/>
</dbReference>
<dbReference type="InterPro" id="IPR004358">
    <property type="entry name" value="Sig_transdc_His_kin-like_C"/>
</dbReference>
<keyword evidence="6" id="KW-0547">Nucleotide-binding</keyword>
<evidence type="ECO:0000256" key="6">
    <source>
        <dbReference type="ARBA" id="ARBA00022741"/>
    </source>
</evidence>
<dbReference type="CDD" id="cd00082">
    <property type="entry name" value="HisKA"/>
    <property type="match status" value="1"/>
</dbReference>
<dbReference type="SUPFAM" id="SSF52172">
    <property type="entry name" value="CheY-like"/>
    <property type="match status" value="1"/>
</dbReference>
<feature type="modified residue" description="4-aspartylphosphate" evidence="11">
    <location>
        <position position="461"/>
    </location>
</feature>
<dbReference type="EMBL" id="JQCR01000002">
    <property type="protein sequence ID" value="KGE18655.1"/>
    <property type="molecule type" value="Genomic_DNA"/>
</dbReference>
<dbReference type="PANTHER" id="PTHR45339">
    <property type="entry name" value="HYBRID SIGNAL TRANSDUCTION HISTIDINE KINASE J"/>
    <property type="match status" value="1"/>
</dbReference>
<evidence type="ECO:0000313" key="14">
    <source>
        <dbReference type="EMBL" id="KGE18655.1"/>
    </source>
</evidence>
<feature type="domain" description="Histidine kinase" evidence="12">
    <location>
        <begin position="170"/>
        <end position="393"/>
    </location>
</feature>
<comment type="caution">
    <text evidence="14">The sequence shown here is derived from an EMBL/GenBank/DDBJ whole genome shotgun (WGS) entry which is preliminary data.</text>
</comment>
<dbReference type="SUPFAM" id="SSF55874">
    <property type="entry name" value="ATPase domain of HSP90 chaperone/DNA topoisomerase II/histidine kinase"/>
    <property type="match status" value="1"/>
</dbReference>
<reference evidence="14 15" key="2">
    <citation type="submission" date="2014-10" db="EMBL/GenBank/DDBJ databases">
        <title>Comparative genomics of the Paenibacillus odorifer group.</title>
        <authorList>
            <person name="Tsai Y.-C."/>
            <person name="Martin N."/>
            <person name="Korlach J."/>
            <person name="Wiedmann M."/>
        </authorList>
    </citation>
    <scope>NUCLEOTIDE SEQUENCE [LARGE SCALE GENOMIC DNA]</scope>
    <source>
        <strain evidence="14 15">DSM 18334</strain>
    </source>
</reference>
<keyword evidence="5" id="KW-0808">Transferase</keyword>
<evidence type="ECO:0000256" key="10">
    <source>
        <dbReference type="ARBA" id="ARBA00074306"/>
    </source>
</evidence>
<organism evidence="14 15">
    <name type="scientific">Paenibacillus wynnii</name>
    <dbReference type="NCBI Taxonomy" id="268407"/>
    <lineage>
        <taxon>Bacteria</taxon>
        <taxon>Bacillati</taxon>
        <taxon>Bacillota</taxon>
        <taxon>Bacilli</taxon>
        <taxon>Bacillales</taxon>
        <taxon>Paenibacillaceae</taxon>
        <taxon>Paenibacillus</taxon>
    </lineage>
</organism>
<dbReference type="Pfam" id="PF01590">
    <property type="entry name" value="GAF"/>
    <property type="match status" value="1"/>
</dbReference>
<keyword evidence="4 11" id="KW-0597">Phosphoprotein</keyword>
<dbReference type="PRINTS" id="PR00344">
    <property type="entry name" value="BCTRLSENSOR"/>
</dbReference>
<dbReference type="PANTHER" id="PTHR45339:SF1">
    <property type="entry name" value="HYBRID SIGNAL TRANSDUCTION HISTIDINE KINASE J"/>
    <property type="match status" value="1"/>
</dbReference>
<dbReference type="InterPro" id="IPR001789">
    <property type="entry name" value="Sig_transdc_resp-reg_receiver"/>
</dbReference>
<protein>
    <recommendedName>
        <fullName evidence="10">Circadian input-output histidine kinase CikA</fullName>
        <ecNumber evidence="3">2.7.13.3</ecNumber>
    </recommendedName>
</protein>
<gene>
    <name evidence="14" type="ORF">PWYN_04200</name>
</gene>
<dbReference type="InterPro" id="IPR005467">
    <property type="entry name" value="His_kinase_dom"/>
</dbReference>
<keyword evidence="8" id="KW-0067">ATP-binding</keyword>
<dbReference type="OrthoDB" id="2676347at2"/>
<dbReference type="Gene3D" id="1.10.287.130">
    <property type="match status" value="1"/>
</dbReference>
<dbReference type="InterPro" id="IPR003018">
    <property type="entry name" value="GAF"/>
</dbReference>
<feature type="domain" description="Response regulatory" evidence="13">
    <location>
        <begin position="411"/>
        <end position="526"/>
    </location>
</feature>
<comment type="catalytic activity">
    <reaction evidence="1">
        <text>ATP + protein L-histidine = ADP + protein N-phospho-L-histidine.</text>
        <dbReference type="EC" id="2.7.13.3"/>
    </reaction>
</comment>
<evidence type="ECO:0000256" key="7">
    <source>
        <dbReference type="ARBA" id="ARBA00022777"/>
    </source>
</evidence>
<dbReference type="Gene3D" id="3.30.565.10">
    <property type="entry name" value="Histidine kinase-like ATPase, C-terminal domain"/>
    <property type="match status" value="1"/>
</dbReference>
<dbReference type="Pfam" id="PF00512">
    <property type="entry name" value="HisKA"/>
    <property type="match status" value="1"/>
</dbReference>
<dbReference type="AlphaFoldDB" id="A0A098M7Y5"/>
<dbReference type="GO" id="GO:0005524">
    <property type="term" value="F:ATP binding"/>
    <property type="evidence" value="ECO:0007669"/>
    <property type="project" value="UniProtKB-KW"/>
</dbReference>
<accession>A0A098M7Y5</accession>
<evidence type="ECO:0000256" key="2">
    <source>
        <dbReference type="ARBA" id="ARBA00006402"/>
    </source>
</evidence>
<evidence type="ECO:0000256" key="8">
    <source>
        <dbReference type="ARBA" id="ARBA00022840"/>
    </source>
</evidence>
<dbReference type="STRING" id="268407.PWYN_04200"/>
<evidence type="ECO:0000259" key="12">
    <source>
        <dbReference type="PROSITE" id="PS50109"/>
    </source>
</evidence>
<dbReference type="PROSITE" id="PS50110">
    <property type="entry name" value="RESPONSE_REGULATORY"/>
    <property type="match status" value="1"/>
</dbReference>
<dbReference type="Pfam" id="PF00072">
    <property type="entry name" value="Response_reg"/>
    <property type="match status" value="1"/>
</dbReference>
<dbReference type="InterPro" id="IPR003594">
    <property type="entry name" value="HATPase_dom"/>
</dbReference>
<dbReference type="Pfam" id="PF02518">
    <property type="entry name" value="HATPase_c"/>
    <property type="match status" value="1"/>
</dbReference>
<dbReference type="InterPro" id="IPR029016">
    <property type="entry name" value="GAF-like_dom_sf"/>
</dbReference>
<name>A0A098M7Y5_9BACL</name>
<reference evidence="14 15" key="1">
    <citation type="submission" date="2014-08" db="EMBL/GenBank/DDBJ databases">
        <authorList>
            <person name="den Bakker H.C."/>
        </authorList>
    </citation>
    <scope>NUCLEOTIDE SEQUENCE [LARGE SCALE GENOMIC DNA]</scope>
    <source>
        <strain evidence="14 15">DSM 18334</strain>
    </source>
</reference>
<evidence type="ECO:0000256" key="4">
    <source>
        <dbReference type="ARBA" id="ARBA00022553"/>
    </source>
</evidence>
<evidence type="ECO:0000259" key="13">
    <source>
        <dbReference type="PROSITE" id="PS50110"/>
    </source>
</evidence>
<keyword evidence="15" id="KW-1185">Reference proteome</keyword>
<keyword evidence="7" id="KW-0418">Kinase</keyword>
<comment type="similarity">
    <text evidence="2">In the N-terminal section; belongs to the phytochrome family.</text>
</comment>
<proteinExistence type="inferred from homology"/>
<dbReference type="SMART" id="SM00448">
    <property type="entry name" value="REC"/>
    <property type="match status" value="1"/>
</dbReference>
<dbReference type="SMART" id="SM00388">
    <property type="entry name" value="HisKA"/>
    <property type="match status" value="1"/>
</dbReference>
<evidence type="ECO:0000256" key="11">
    <source>
        <dbReference type="PROSITE-ProRule" id="PRU00169"/>
    </source>
</evidence>
<keyword evidence="9" id="KW-0902">Two-component regulatory system</keyword>
<evidence type="ECO:0000256" key="9">
    <source>
        <dbReference type="ARBA" id="ARBA00023012"/>
    </source>
</evidence>
<dbReference type="PROSITE" id="PS50109">
    <property type="entry name" value="HIS_KIN"/>
    <property type="match status" value="1"/>
</dbReference>
<dbReference type="Proteomes" id="UP000029734">
    <property type="component" value="Unassembled WGS sequence"/>
</dbReference>
<evidence type="ECO:0000256" key="5">
    <source>
        <dbReference type="ARBA" id="ARBA00022679"/>
    </source>
</evidence>
<dbReference type="InterPro" id="IPR011006">
    <property type="entry name" value="CheY-like_superfamily"/>
</dbReference>
<dbReference type="SUPFAM" id="SSF47384">
    <property type="entry name" value="Homodimeric domain of signal transducing histidine kinase"/>
    <property type="match status" value="1"/>
</dbReference>
<dbReference type="InterPro" id="IPR036890">
    <property type="entry name" value="HATPase_C_sf"/>
</dbReference>
<dbReference type="Gene3D" id="3.30.450.40">
    <property type="match status" value="1"/>
</dbReference>
<dbReference type="SMART" id="SM00387">
    <property type="entry name" value="HATPase_c"/>
    <property type="match status" value="1"/>
</dbReference>
<evidence type="ECO:0000256" key="3">
    <source>
        <dbReference type="ARBA" id="ARBA00012438"/>
    </source>
</evidence>
<evidence type="ECO:0000313" key="15">
    <source>
        <dbReference type="Proteomes" id="UP000029734"/>
    </source>
</evidence>
<evidence type="ECO:0000256" key="1">
    <source>
        <dbReference type="ARBA" id="ARBA00000085"/>
    </source>
</evidence>
<dbReference type="Gene3D" id="3.40.50.2300">
    <property type="match status" value="1"/>
</dbReference>
<dbReference type="GO" id="GO:0000155">
    <property type="term" value="F:phosphorelay sensor kinase activity"/>
    <property type="evidence" value="ECO:0007669"/>
    <property type="project" value="InterPro"/>
</dbReference>
<dbReference type="CDD" id="cd16922">
    <property type="entry name" value="HATPase_EvgS-ArcB-TorS-like"/>
    <property type="match status" value="1"/>
</dbReference>
<dbReference type="RefSeq" id="WP_036648789.1">
    <property type="nucleotide sequence ID" value="NZ_JQCR01000002.1"/>
</dbReference>